<evidence type="ECO:0000313" key="5">
    <source>
        <dbReference type="Proteomes" id="UP000029121"/>
    </source>
</evidence>
<dbReference type="PANTHER" id="PTHR47938:SF7">
    <property type="entry name" value="PENTACOTRIPEPTIDE-REPEAT REGION OF PRORP DOMAIN-CONTAINING PROTEIN"/>
    <property type="match status" value="1"/>
</dbReference>
<dbReference type="NCBIfam" id="TIGR00756">
    <property type="entry name" value="PPR"/>
    <property type="match status" value="7"/>
</dbReference>
<dbReference type="InterPro" id="IPR002885">
    <property type="entry name" value="PPR_rpt"/>
</dbReference>
<comment type="similarity">
    <text evidence="1">Belongs to the PPR family. P subfamily.</text>
</comment>
<dbReference type="eggNOG" id="KOG4197">
    <property type="taxonomic scope" value="Eukaryota"/>
</dbReference>
<protein>
    <recommendedName>
        <fullName evidence="6">Pentacotripeptide-repeat region of PRORP domain-containing protein</fullName>
    </recommendedName>
</protein>
<dbReference type="OrthoDB" id="185373at2759"/>
<feature type="repeat" description="PPR" evidence="3">
    <location>
        <begin position="415"/>
        <end position="449"/>
    </location>
</feature>
<dbReference type="Pfam" id="PF13041">
    <property type="entry name" value="PPR_2"/>
    <property type="match status" value="4"/>
</dbReference>
<feature type="repeat" description="PPR" evidence="3">
    <location>
        <begin position="520"/>
        <end position="554"/>
    </location>
</feature>
<feature type="repeat" description="PPR" evidence="3">
    <location>
        <begin position="555"/>
        <end position="589"/>
    </location>
</feature>
<reference evidence="5" key="1">
    <citation type="journal article" date="2013" name="Nat. Genet.">
        <title>The Capsella rubella genome and the genomic consequences of rapid mating system evolution.</title>
        <authorList>
            <person name="Slotte T."/>
            <person name="Hazzouri K.M."/>
            <person name="Agren J.A."/>
            <person name="Koenig D."/>
            <person name="Maumus F."/>
            <person name="Guo Y.L."/>
            <person name="Steige K."/>
            <person name="Platts A.E."/>
            <person name="Escobar J.S."/>
            <person name="Newman L.K."/>
            <person name="Wang W."/>
            <person name="Mandakova T."/>
            <person name="Vello E."/>
            <person name="Smith L.M."/>
            <person name="Henz S.R."/>
            <person name="Steffen J."/>
            <person name="Takuno S."/>
            <person name="Brandvain Y."/>
            <person name="Coop G."/>
            <person name="Andolfatto P."/>
            <person name="Hu T.T."/>
            <person name="Blanchette M."/>
            <person name="Clark R.M."/>
            <person name="Quesneville H."/>
            <person name="Nordborg M."/>
            <person name="Gaut B.S."/>
            <person name="Lysak M.A."/>
            <person name="Jenkins J."/>
            <person name="Grimwood J."/>
            <person name="Chapman J."/>
            <person name="Prochnik S."/>
            <person name="Shu S."/>
            <person name="Rokhsar D."/>
            <person name="Schmutz J."/>
            <person name="Weigel D."/>
            <person name="Wright S.I."/>
        </authorList>
    </citation>
    <scope>NUCLEOTIDE SEQUENCE [LARGE SCALE GENOMIC DNA]</scope>
    <source>
        <strain evidence="5">cv. Monte Gargano</strain>
    </source>
</reference>
<evidence type="ECO:0008006" key="6">
    <source>
        <dbReference type="Google" id="ProtNLM"/>
    </source>
</evidence>
<dbReference type="KEGG" id="crb:17892497"/>
<dbReference type="InterPro" id="IPR011990">
    <property type="entry name" value="TPR-like_helical_dom_sf"/>
</dbReference>
<proteinExistence type="inferred from homology"/>
<keyword evidence="5" id="KW-1185">Reference proteome</keyword>
<feature type="repeat" description="PPR" evidence="3">
    <location>
        <begin position="590"/>
        <end position="624"/>
    </location>
</feature>
<feature type="repeat" description="PPR" evidence="3">
    <location>
        <begin position="625"/>
        <end position="659"/>
    </location>
</feature>
<accession>R0I961</accession>
<feature type="repeat" description="PPR" evidence="3">
    <location>
        <begin position="380"/>
        <end position="414"/>
    </location>
</feature>
<feature type="repeat" description="PPR" evidence="3">
    <location>
        <begin position="313"/>
        <end position="347"/>
    </location>
</feature>
<evidence type="ECO:0000256" key="1">
    <source>
        <dbReference type="ARBA" id="ARBA00007626"/>
    </source>
</evidence>
<dbReference type="Proteomes" id="UP000029121">
    <property type="component" value="Unassembled WGS sequence"/>
</dbReference>
<dbReference type="PANTHER" id="PTHR47938">
    <property type="entry name" value="RESPIRATORY COMPLEX I CHAPERONE (CIA84), PUTATIVE (AFU_ORTHOLOGUE AFUA_2G06020)-RELATED"/>
    <property type="match status" value="1"/>
</dbReference>
<name>R0I961_9BRAS</name>
<dbReference type="PROSITE" id="PS51375">
    <property type="entry name" value="PPR"/>
    <property type="match status" value="10"/>
</dbReference>
<dbReference type="AlphaFoldDB" id="R0I961"/>
<sequence length="696" mass="79123">MHRLSRRPWSWNLHGFESEELTLLQHVLFQKKNQEQSDISTQPVDSYFKFSNLTFSGPRYNVSDARISSSKHFGEGFDSILRNIEVPNDCVETIRDVLMKHSWIQKHESGFSSELDQYSVIRILDDLFEETLDASIALYFFRWSELWIGVEHSSRSISRMIHILVSGNMNYRAVDMLLCLVKKCSGEESSLCLVMNDLFETRIDRRVLETVFCILIDCCVKERKTDMALKLTYKMDQFGIFPSPGVCVSLLEDILRVHGLELAREFVELMLSRGRHLNASVLSLFVSKYCSDGYFDKGWELLMGMNYYGIRPDIVAFTVLANKLCKAGFLKEATAILFKLKHFGISLDSVSVSSVIDGFCKVGKPEEAIKVIHYFHLRPNIYVYSSFLSNICTTGDMIRASTIFQEIFELGLLPDCVCYTNMIDGYCNLGRTDKAFQYFGGLLKSGNPPSLKTYTLLIGVCSKFGSIVDAESVFWNMKIEGLGPDVVTYNNLMYGYGKTHQLNKVFELIDGMRSAGISPDVATYNILIHSMVIRGYVDEANEIINELIRRGFVPSAFAFTDVIDGFSKRRDFQEAFLLWFYMADLRVQPDVVTCSALLHSYCRAQRMEKAIVLFDKLLDAGLKPDVILYNTLIHGYCTVGDIEKACELIGLMVQRGMLPNESTHRALVVGLEGKRFMNSEKHASMLLEEIVFAKGV</sequence>
<dbReference type="EMBL" id="KB870807">
    <property type="protein sequence ID" value="EOA33033.1"/>
    <property type="molecule type" value="Genomic_DNA"/>
</dbReference>
<gene>
    <name evidence="4" type="ORF">CARUB_v10016364mg</name>
</gene>
<evidence type="ECO:0000313" key="4">
    <source>
        <dbReference type="EMBL" id="EOA33033.1"/>
    </source>
</evidence>
<dbReference type="SUPFAM" id="SSF81901">
    <property type="entry name" value="HCP-like"/>
    <property type="match status" value="1"/>
</dbReference>
<feature type="repeat" description="PPR" evidence="3">
    <location>
        <begin position="450"/>
        <end position="484"/>
    </location>
</feature>
<dbReference type="GO" id="GO:0003729">
    <property type="term" value="F:mRNA binding"/>
    <property type="evidence" value="ECO:0007669"/>
    <property type="project" value="TreeGrafter"/>
</dbReference>
<dbReference type="Pfam" id="PF01535">
    <property type="entry name" value="PPR"/>
    <property type="match status" value="3"/>
</dbReference>
<feature type="repeat" description="PPR" evidence="3">
    <location>
        <begin position="485"/>
        <end position="519"/>
    </location>
</feature>
<dbReference type="Gene3D" id="1.25.40.10">
    <property type="entry name" value="Tetratricopeptide repeat domain"/>
    <property type="match status" value="5"/>
</dbReference>
<evidence type="ECO:0000256" key="2">
    <source>
        <dbReference type="ARBA" id="ARBA00022737"/>
    </source>
</evidence>
<feature type="repeat" description="PPR" evidence="3">
    <location>
        <begin position="278"/>
        <end position="312"/>
    </location>
</feature>
<evidence type="ECO:0000256" key="3">
    <source>
        <dbReference type="PROSITE-ProRule" id="PRU00708"/>
    </source>
</evidence>
<keyword evidence="2" id="KW-0677">Repeat</keyword>
<organism evidence="4 5">
    <name type="scientific">Capsella rubella</name>
    <dbReference type="NCBI Taxonomy" id="81985"/>
    <lineage>
        <taxon>Eukaryota</taxon>
        <taxon>Viridiplantae</taxon>
        <taxon>Streptophyta</taxon>
        <taxon>Embryophyta</taxon>
        <taxon>Tracheophyta</taxon>
        <taxon>Spermatophyta</taxon>
        <taxon>Magnoliopsida</taxon>
        <taxon>eudicotyledons</taxon>
        <taxon>Gunneridae</taxon>
        <taxon>Pentapetalae</taxon>
        <taxon>rosids</taxon>
        <taxon>malvids</taxon>
        <taxon>Brassicales</taxon>
        <taxon>Brassicaceae</taxon>
        <taxon>Camelineae</taxon>
        <taxon>Capsella</taxon>
    </lineage>
</organism>